<feature type="compositionally biased region" description="Gly residues" evidence="4">
    <location>
        <begin position="171"/>
        <end position="193"/>
    </location>
</feature>
<name>A0ABQ4EUY1_9ACTN</name>
<dbReference type="InterPro" id="IPR002639">
    <property type="entry name" value="UreF"/>
</dbReference>
<evidence type="ECO:0000256" key="3">
    <source>
        <dbReference type="HAMAP-Rule" id="MF_01385"/>
    </source>
</evidence>
<feature type="compositionally biased region" description="Low complexity" evidence="4">
    <location>
        <begin position="139"/>
        <end position="154"/>
    </location>
</feature>
<proteinExistence type="inferred from homology"/>
<dbReference type="Pfam" id="PF01730">
    <property type="entry name" value="UreF"/>
    <property type="match status" value="1"/>
</dbReference>
<dbReference type="EMBL" id="BONX01000035">
    <property type="protein sequence ID" value="GIG98473.1"/>
    <property type="molecule type" value="Genomic_DNA"/>
</dbReference>
<comment type="subunit">
    <text evidence="3">UreD, UreF and UreG form a complex that acts as a GTP-hydrolysis-dependent molecular chaperone, activating the urease apoprotein by helping to assemble the nickel containing metallocenter of UreC. The UreE protein probably delivers the nickel.</text>
</comment>
<keyword evidence="2 3" id="KW-0143">Chaperone</keyword>
<dbReference type="Gene3D" id="1.10.4190.10">
    <property type="entry name" value="Urease accessory protein UreF"/>
    <property type="match status" value="1"/>
</dbReference>
<evidence type="ECO:0000313" key="6">
    <source>
        <dbReference type="Proteomes" id="UP000621500"/>
    </source>
</evidence>
<sequence>MPEPAAAVTGLATLLVLADGRLPAGGHAHSGGLEAAVTSGRLRDLAGLAAFLHGRLAGTGRVAAAFAAAACAAARPVDDTVRKPAHGGAGSSGGTPGDASADGASGDRADGGASGYDADSGADSPGGTAGDRADGGASGYDADSGADSPAGTAGDRADGGASGYDADGRAGSPGGVAGDRADGGAGLSGGVPSDGGARSRIDALDQGMDARTPSPALRRASRAQGRALLRAGRAMWRVDPAIRNPHHPVALGVVAAAAGLSPAEAAVAGAYGTISGPASAAVRLLGLDPYAVHALLAELAGVCDRLAALAVAGADDPVDRLPADSTPLLEIGAEVHASWEVRLFAS</sequence>
<feature type="compositionally biased region" description="Gly residues" evidence="4">
    <location>
        <begin position="87"/>
        <end position="96"/>
    </location>
</feature>
<reference evidence="5 6" key="1">
    <citation type="submission" date="2021-01" db="EMBL/GenBank/DDBJ databases">
        <title>Whole genome shotgun sequence of Plantactinospora mayteni NBRC 109088.</title>
        <authorList>
            <person name="Komaki H."/>
            <person name="Tamura T."/>
        </authorList>
    </citation>
    <scope>NUCLEOTIDE SEQUENCE [LARGE SCALE GENOMIC DNA]</scope>
    <source>
        <strain evidence="5 6">NBRC 109088</strain>
    </source>
</reference>
<evidence type="ECO:0000256" key="1">
    <source>
        <dbReference type="ARBA" id="ARBA00022988"/>
    </source>
</evidence>
<protein>
    <recommendedName>
        <fullName evidence="3">Urease accessory protein UreF</fullName>
    </recommendedName>
</protein>
<feature type="region of interest" description="Disordered" evidence="4">
    <location>
        <begin position="80"/>
        <end position="200"/>
    </location>
</feature>
<comment type="caution">
    <text evidence="5">The sequence shown here is derived from an EMBL/GenBank/DDBJ whole genome shotgun (WGS) entry which is preliminary data.</text>
</comment>
<dbReference type="Proteomes" id="UP000621500">
    <property type="component" value="Unassembled WGS sequence"/>
</dbReference>
<comment type="similarity">
    <text evidence="3">Belongs to the UreF family.</text>
</comment>
<comment type="function">
    <text evidence="3">Required for maturation of urease via the functional incorporation of the urease nickel metallocenter.</text>
</comment>
<keyword evidence="3" id="KW-0963">Cytoplasm</keyword>
<dbReference type="InterPro" id="IPR038277">
    <property type="entry name" value="UreF_sf"/>
</dbReference>
<dbReference type="PANTHER" id="PTHR33620:SF1">
    <property type="entry name" value="UREASE ACCESSORY PROTEIN F"/>
    <property type="match status" value="1"/>
</dbReference>
<dbReference type="RefSeq" id="WP_239313034.1">
    <property type="nucleotide sequence ID" value="NZ_BAAAZQ010000041.1"/>
</dbReference>
<dbReference type="PANTHER" id="PTHR33620">
    <property type="entry name" value="UREASE ACCESSORY PROTEIN F"/>
    <property type="match status" value="1"/>
</dbReference>
<accession>A0ABQ4EUY1</accession>
<evidence type="ECO:0000256" key="2">
    <source>
        <dbReference type="ARBA" id="ARBA00023186"/>
    </source>
</evidence>
<keyword evidence="6" id="KW-1185">Reference proteome</keyword>
<keyword evidence="1 3" id="KW-0996">Nickel insertion</keyword>
<dbReference type="HAMAP" id="MF_01385">
    <property type="entry name" value="UreF"/>
    <property type="match status" value="1"/>
</dbReference>
<gene>
    <name evidence="3" type="primary">ureF</name>
    <name evidence="5" type="ORF">Pma05_50460</name>
</gene>
<comment type="subcellular location">
    <subcellularLocation>
        <location evidence="3">Cytoplasm</location>
    </subcellularLocation>
</comment>
<evidence type="ECO:0000313" key="5">
    <source>
        <dbReference type="EMBL" id="GIG98473.1"/>
    </source>
</evidence>
<organism evidence="5 6">
    <name type="scientific">Plantactinospora mayteni</name>
    <dbReference type="NCBI Taxonomy" id="566021"/>
    <lineage>
        <taxon>Bacteria</taxon>
        <taxon>Bacillati</taxon>
        <taxon>Actinomycetota</taxon>
        <taxon>Actinomycetes</taxon>
        <taxon>Micromonosporales</taxon>
        <taxon>Micromonosporaceae</taxon>
        <taxon>Plantactinospora</taxon>
    </lineage>
</organism>
<evidence type="ECO:0000256" key="4">
    <source>
        <dbReference type="SAM" id="MobiDB-lite"/>
    </source>
</evidence>
<feature type="compositionally biased region" description="Low complexity" evidence="4">
    <location>
        <begin position="115"/>
        <end position="126"/>
    </location>
</feature>